<protein>
    <submittedName>
        <fullName evidence="1">EAL domain-containing protein</fullName>
    </submittedName>
</protein>
<dbReference type="EMBL" id="JAWDIE010000017">
    <property type="protein sequence ID" value="MEJ7138970.1"/>
    <property type="molecule type" value="Genomic_DNA"/>
</dbReference>
<evidence type="ECO:0000313" key="1">
    <source>
        <dbReference type="EMBL" id="MEJ7138970.1"/>
    </source>
</evidence>
<dbReference type="Proteomes" id="UP001364695">
    <property type="component" value="Unassembled WGS sequence"/>
</dbReference>
<evidence type="ECO:0000313" key="2">
    <source>
        <dbReference type="Proteomes" id="UP001364695"/>
    </source>
</evidence>
<name>A0ACC6P417_9BURK</name>
<gene>
    <name evidence="1" type="ORF">RV045_11100</name>
</gene>
<reference evidence="1" key="1">
    <citation type="submission" date="2023-10" db="EMBL/GenBank/DDBJ databases">
        <title>Amphibacter perezi, gen. nov., sp. nov. a novel taxa of the family Comamonadaceae, class Betaproteobacteria isolated from the skin microbiota of Pelophylax perezi from different populations.</title>
        <authorList>
            <person name="Costa S."/>
            <person name="Proenca D.N."/>
            <person name="Lopes I."/>
            <person name="Morais P.V."/>
        </authorList>
    </citation>
    <scope>NUCLEOTIDE SEQUENCE</scope>
    <source>
        <strain evidence="1">SL12-8</strain>
    </source>
</reference>
<accession>A0ACC6P417</accession>
<comment type="caution">
    <text evidence="1">The sequence shown here is derived from an EMBL/GenBank/DDBJ whole genome shotgun (WGS) entry which is preliminary data.</text>
</comment>
<keyword evidence="2" id="KW-1185">Reference proteome</keyword>
<proteinExistence type="predicted"/>
<organism evidence="1 2">
    <name type="scientific">Amphibiibacter pelophylacis</name>
    <dbReference type="NCBI Taxonomy" id="1799477"/>
    <lineage>
        <taxon>Bacteria</taxon>
        <taxon>Pseudomonadati</taxon>
        <taxon>Pseudomonadota</taxon>
        <taxon>Betaproteobacteria</taxon>
        <taxon>Burkholderiales</taxon>
        <taxon>Sphaerotilaceae</taxon>
        <taxon>Amphibiibacter</taxon>
    </lineage>
</organism>
<sequence length="783" mass="86471">MSLDTGPSPDLAASGAGPGELLAAGERLLLVDDDPTTLLLTQATLSHMGFSVHCCTTGQSALNWLREHPVDLVILDGVMPGLDGFATCGALRGMPGLERIPVLMLTALDDARSVHRAWAAGATDFFPKHPNTELLKCRLLQMLHADRLRRELERSHARLARSQDLARMGSFDWTPEGRFDLSPAAQALLVLPDAHPGLRSLLRRVTVQSRHDLMRYVRGLVAQRGVIALDAQLMLDNGREVIMHIEAEPQPDGRLEAGGYTGIVQDVTDRRAAEDRIRQLSNFDALTGLPNRRQLLWRTQRSLDYARSQGSLVGLLLVNLDRFRVINDTLGHMAGDELLLEVSRRLRGCVRHIGDMQDGSLDFVPGLSSEQTYWGLEAVGRMGGDEFAILLPDVGSEQGAAVVAARVVEAMREPVLIDQQEYFVSASVGIALFPRDGATAAELFHNADQAMGAAKDRGRTSQMYAPHVRTRGQERLKMEAALHKAIERGEMLLHYQPKIDTFTGHMSGSEALLRWNFRNRLVLPTEFIPLAEESGLIEPISEWVLAEAARQARLWRDEAGYDDSIAVNLPSRMFEREDLLGTVRGLIERQSLGLHNLQLEITETSVMKNLAQVYQLSNAGVGLSIDDFGTGYSSLAYMTRLPVSLIKIDRSFVRDLGLTAQSQAVVNTVIALGHALNLRVLAEGVETLEQMRILRRLGCYWMQGFLFAPPMSASDFLLWRSQVLLAETALWQAELRREAGPPPMPPRAETMPQVPPAPVLRLGADTAGGERRSGDRRSDGRPR</sequence>